<dbReference type="CDD" id="cd00121">
    <property type="entry name" value="MATH"/>
    <property type="match status" value="1"/>
</dbReference>
<proteinExistence type="predicted"/>
<dbReference type="EMBL" id="SDMP01000002">
    <property type="protein sequence ID" value="RYR70603.1"/>
    <property type="molecule type" value="Genomic_DNA"/>
</dbReference>
<dbReference type="InterPro" id="IPR008974">
    <property type="entry name" value="TRAF-like"/>
</dbReference>
<comment type="caution">
    <text evidence="1">The sequence shown here is derived from an EMBL/GenBank/DDBJ whole genome shotgun (WGS) entry which is preliminary data.</text>
</comment>
<dbReference type="AlphaFoldDB" id="A0A445E5G9"/>
<keyword evidence="2" id="KW-1185">Reference proteome</keyword>
<evidence type="ECO:0000313" key="1">
    <source>
        <dbReference type="EMBL" id="RYR70603.1"/>
    </source>
</evidence>
<accession>A0A445E5G9</accession>
<dbReference type="Gene3D" id="2.60.210.10">
    <property type="entry name" value="Apoptosis, Tumor Necrosis Factor Receptor Associated Protein 2, Chain A"/>
    <property type="match status" value="1"/>
</dbReference>
<dbReference type="InterPro" id="IPR002083">
    <property type="entry name" value="MATH/TRAF_dom"/>
</dbReference>
<dbReference type="STRING" id="3818.A0A445E5G9"/>
<protein>
    <recommendedName>
        <fullName evidence="3">MATH domain-containing protein</fullName>
    </recommendedName>
</protein>
<sequence length="86" mass="9823">MFPKGNKVDYLSIYLDASDAATLPNGWTRFSKFQLVLINQFFHYGMGTEVLQNPCMLQKINETHTPSLQSRGKDILKIKQKIGLAY</sequence>
<reference evidence="1 2" key="1">
    <citation type="submission" date="2019-01" db="EMBL/GenBank/DDBJ databases">
        <title>Sequencing of cultivated peanut Arachis hypogaea provides insights into genome evolution and oil improvement.</title>
        <authorList>
            <person name="Chen X."/>
        </authorList>
    </citation>
    <scope>NUCLEOTIDE SEQUENCE [LARGE SCALE GENOMIC DNA]</scope>
    <source>
        <strain evidence="2">cv. Fuhuasheng</strain>
        <tissue evidence="1">Leaves</tissue>
    </source>
</reference>
<evidence type="ECO:0008006" key="3">
    <source>
        <dbReference type="Google" id="ProtNLM"/>
    </source>
</evidence>
<gene>
    <name evidence="1" type="ORF">Ahy_A02g004930</name>
</gene>
<evidence type="ECO:0000313" key="2">
    <source>
        <dbReference type="Proteomes" id="UP000289738"/>
    </source>
</evidence>
<name>A0A445E5G9_ARAHY</name>
<dbReference type="Proteomes" id="UP000289738">
    <property type="component" value="Chromosome A02"/>
</dbReference>
<organism evidence="1 2">
    <name type="scientific">Arachis hypogaea</name>
    <name type="common">Peanut</name>
    <dbReference type="NCBI Taxonomy" id="3818"/>
    <lineage>
        <taxon>Eukaryota</taxon>
        <taxon>Viridiplantae</taxon>
        <taxon>Streptophyta</taxon>
        <taxon>Embryophyta</taxon>
        <taxon>Tracheophyta</taxon>
        <taxon>Spermatophyta</taxon>
        <taxon>Magnoliopsida</taxon>
        <taxon>eudicotyledons</taxon>
        <taxon>Gunneridae</taxon>
        <taxon>Pentapetalae</taxon>
        <taxon>rosids</taxon>
        <taxon>fabids</taxon>
        <taxon>Fabales</taxon>
        <taxon>Fabaceae</taxon>
        <taxon>Papilionoideae</taxon>
        <taxon>50 kb inversion clade</taxon>
        <taxon>dalbergioids sensu lato</taxon>
        <taxon>Dalbergieae</taxon>
        <taxon>Pterocarpus clade</taxon>
        <taxon>Arachis</taxon>
    </lineage>
</organism>